<feature type="non-terminal residue" evidence="1">
    <location>
        <position position="230"/>
    </location>
</feature>
<evidence type="ECO:0000313" key="2">
    <source>
        <dbReference type="Proteomes" id="UP000726136"/>
    </source>
</evidence>
<gene>
    <name evidence="1" type="ORF">EAY46_29770</name>
</gene>
<reference evidence="1 2" key="1">
    <citation type="journal article" date="2021" name="PeerJ">
        <title>Analysis of 44 Vibrio anguillarum genomes reveals high genetic diversity.</title>
        <authorList>
            <person name="Hansen M.J."/>
            <person name="Dalsgaard I."/>
        </authorList>
    </citation>
    <scope>NUCLEOTIDE SEQUENCE [LARGE SCALE GENOMIC DNA]</scope>
    <source>
        <strain evidence="1 2">040915-1/1B</strain>
    </source>
</reference>
<comment type="caution">
    <text evidence="1">The sequence shown here is derived from an EMBL/GenBank/DDBJ whole genome shotgun (WGS) entry which is preliminary data.</text>
</comment>
<keyword evidence="2" id="KW-1185">Reference proteome</keyword>
<dbReference type="EMBL" id="RDPI01001468">
    <property type="protein sequence ID" value="MBF4377167.1"/>
    <property type="molecule type" value="Genomic_DNA"/>
</dbReference>
<protein>
    <submittedName>
        <fullName evidence="1">ATP-binding protein</fullName>
    </submittedName>
</protein>
<dbReference type="Proteomes" id="UP000726136">
    <property type="component" value="Unassembled WGS sequence"/>
</dbReference>
<dbReference type="GO" id="GO:0005524">
    <property type="term" value="F:ATP binding"/>
    <property type="evidence" value="ECO:0007669"/>
    <property type="project" value="UniProtKB-KW"/>
</dbReference>
<feature type="non-terminal residue" evidence="1">
    <location>
        <position position="1"/>
    </location>
</feature>
<dbReference type="InterPro" id="IPR027417">
    <property type="entry name" value="P-loop_NTPase"/>
</dbReference>
<evidence type="ECO:0000313" key="1">
    <source>
        <dbReference type="EMBL" id="MBF4377167.1"/>
    </source>
</evidence>
<organism evidence="1 2">
    <name type="scientific">Vibrio anguillarum</name>
    <name type="common">Listonella anguillarum</name>
    <dbReference type="NCBI Taxonomy" id="55601"/>
    <lineage>
        <taxon>Bacteria</taxon>
        <taxon>Pseudomonadati</taxon>
        <taxon>Pseudomonadota</taxon>
        <taxon>Gammaproteobacteria</taxon>
        <taxon>Vibrionales</taxon>
        <taxon>Vibrionaceae</taxon>
        <taxon>Vibrio</taxon>
    </lineage>
</organism>
<dbReference type="Gene3D" id="3.40.50.300">
    <property type="entry name" value="P-loop containing nucleotide triphosphate hydrolases"/>
    <property type="match status" value="1"/>
</dbReference>
<dbReference type="SUPFAM" id="SSF52540">
    <property type="entry name" value="P-loop containing nucleoside triphosphate hydrolases"/>
    <property type="match status" value="1"/>
</dbReference>
<keyword evidence="1" id="KW-0547">Nucleotide-binding</keyword>
<proteinExistence type="predicted"/>
<accession>A0ABR9ZGP3</accession>
<sequence length="230" mass="26665">GEYQLLFLYALVDLFDRENTLFLFDEADSHLHYKNIDHLWTTFNKISGRALTTTHLIDSISKSGIDKLKVIEKGEIKSGEKISYLASRLKELSEINNTQLKAMSIAENIVFMDDEDDWIIFKQLAIRKLAETEEKKAQMISFLNKFIVIKQESGFEKDAQVFGHAKIKRLDNFVGYLEGHLHNTKNVYLICDRDEYLLNNIGTEKCKLLVQNNGTKKFNKNKLTSHLLSW</sequence>
<keyword evidence="1" id="KW-0067">ATP-binding</keyword>
<name>A0ABR9ZGP3_VIBAN</name>